<name>A0A0A9GDQ6_ARUDO</name>
<sequence length="71" mass="8263">MALKTCLGLHQPFHLMVNRERQRERDVKGGRFRTQKLTVDTLVTSNNHPEVLLSTKTQVTTIQMFYSFLIS</sequence>
<reference evidence="1" key="2">
    <citation type="journal article" date="2015" name="Data Brief">
        <title>Shoot transcriptome of the giant reed, Arundo donax.</title>
        <authorList>
            <person name="Barrero R.A."/>
            <person name="Guerrero F.D."/>
            <person name="Moolhuijzen P."/>
            <person name="Goolsby J.A."/>
            <person name="Tidwell J."/>
            <person name="Bellgard S.E."/>
            <person name="Bellgard M.I."/>
        </authorList>
    </citation>
    <scope>NUCLEOTIDE SEQUENCE</scope>
    <source>
        <tissue evidence="1">Shoot tissue taken approximately 20 cm above the soil surface</tissue>
    </source>
</reference>
<accession>A0A0A9GDQ6</accession>
<evidence type="ECO:0000313" key="1">
    <source>
        <dbReference type="EMBL" id="JAE18823.1"/>
    </source>
</evidence>
<dbReference type="EMBL" id="GBRH01179073">
    <property type="protein sequence ID" value="JAE18823.1"/>
    <property type="molecule type" value="Transcribed_RNA"/>
</dbReference>
<reference evidence="1" key="1">
    <citation type="submission" date="2014-09" db="EMBL/GenBank/DDBJ databases">
        <authorList>
            <person name="Magalhaes I.L.F."/>
            <person name="Oliveira U."/>
            <person name="Santos F.R."/>
            <person name="Vidigal T.H.D.A."/>
            <person name="Brescovit A.D."/>
            <person name="Santos A.J."/>
        </authorList>
    </citation>
    <scope>NUCLEOTIDE SEQUENCE</scope>
    <source>
        <tissue evidence="1">Shoot tissue taken approximately 20 cm above the soil surface</tissue>
    </source>
</reference>
<protein>
    <submittedName>
        <fullName evidence="1">Uncharacterized protein</fullName>
    </submittedName>
</protein>
<dbReference type="AlphaFoldDB" id="A0A0A9GDQ6"/>
<proteinExistence type="predicted"/>
<organism evidence="1">
    <name type="scientific">Arundo donax</name>
    <name type="common">Giant reed</name>
    <name type="synonym">Donax arundinaceus</name>
    <dbReference type="NCBI Taxonomy" id="35708"/>
    <lineage>
        <taxon>Eukaryota</taxon>
        <taxon>Viridiplantae</taxon>
        <taxon>Streptophyta</taxon>
        <taxon>Embryophyta</taxon>
        <taxon>Tracheophyta</taxon>
        <taxon>Spermatophyta</taxon>
        <taxon>Magnoliopsida</taxon>
        <taxon>Liliopsida</taxon>
        <taxon>Poales</taxon>
        <taxon>Poaceae</taxon>
        <taxon>PACMAD clade</taxon>
        <taxon>Arundinoideae</taxon>
        <taxon>Arundineae</taxon>
        <taxon>Arundo</taxon>
    </lineage>
</organism>